<dbReference type="InterPro" id="IPR016181">
    <property type="entry name" value="Acyl_CoA_acyltransferase"/>
</dbReference>
<dbReference type="OrthoDB" id="9798081at2"/>
<dbReference type="Gene3D" id="3.40.630.30">
    <property type="match status" value="1"/>
</dbReference>
<proteinExistence type="predicted"/>
<dbReference type="AlphaFoldDB" id="A0A6L3V4J7"/>
<dbReference type="RefSeq" id="WP_151534856.1">
    <property type="nucleotide sequence ID" value="NZ_WBOS01000004.1"/>
</dbReference>
<organism evidence="2 3">
    <name type="scientific">Cytobacillus depressus</name>
    <dbReference type="NCBI Taxonomy" id="1602942"/>
    <lineage>
        <taxon>Bacteria</taxon>
        <taxon>Bacillati</taxon>
        <taxon>Bacillota</taxon>
        <taxon>Bacilli</taxon>
        <taxon>Bacillales</taxon>
        <taxon>Bacillaceae</taxon>
        <taxon>Cytobacillus</taxon>
    </lineage>
</organism>
<sequence>MEILDGDRIILRSLSLDDAEMIERYASDYELAKTTLNIPHPYPKGSAKAFVANVLEEETEGRNVTFAIVGKEDHNLIGLIGLRPVKAYRRGELGYWIGKPFWGNGYGTEAAKLVIKYGFEALNLNRIYAAAFTSNPGSWRIMEKCGMKHEGIFRHHVIKEGKPLDLTYYSILKEEYFG</sequence>
<dbReference type="PROSITE" id="PS51186">
    <property type="entry name" value="GNAT"/>
    <property type="match status" value="1"/>
</dbReference>
<name>A0A6L3V4J7_9BACI</name>
<comment type="caution">
    <text evidence="2">The sequence shown here is derived from an EMBL/GenBank/DDBJ whole genome shotgun (WGS) entry which is preliminary data.</text>
</comment>
<dbReference type="InterPro" id="IPR000182">
    <property type="entry name" value="GNAT_dom"/>
</dbReference>
<keyword evidence="2" id="KW-0808">Transferase</keyword>
<dbReference type="EMBL" id="WBOS01000004">
    <property type="protein sequence ID" value="KAB2336054.1"/>
    <property type="molecule type" value="Genomic_DNA"/>
</dbReference>
<dbReference type="PANTHER" id="PTHR43792">
    <property type="entry name" value="GNAT FAMILY, PUTATIVE (AFU_ORTHOLOGUE AFUA_3G00765)-RELATED-RELATED"/>
    <property type="match status" value="1"/>
</dbReference>
<dbReference type="SUPFAM" id="SSF55729">
    <property type="entry name" value="Acyl-CoA N-acyltransferases (Nat)"/>
    <property type="match status" value="1"/>
</dbReference>
<feature type="domain" description="N-acetyltransferase" evidence="1">
    <location>
        <begin position="9"/>
        <end position="165"/>
    </location>
</feature>
<keyword evidence="3" id="KW-1185">Reference proteome</keyword>
<evidence type="ECO:0000313" key="2">
    <source>
        <dbReference type="EMBL" id="KAB2336054.1"/>
    </source>
</evidence>
<protein>
    <submittedName>
        <fullName evidence="2">GNAT family N-acetyltransferase</fullName>
    </submittedName>
</protein>
<evidence type="ECO:0000313" key="3">
    <source>
        <dbReference type="Proteomes" id="UP000481030"/>
    </source>
</evidence>
<dbReference type="GO" id="GO:0016747">
    <property type="term" value="F:acyltransferase activity, transferring groups other than amino-acyl groups"/>
    <property type="evidence" value="ECO:0007669"/>
    <property type="project" value="InterPro"/>
</dbReference>
<evidence type="ECO:0000259" key="1">
    <source>
        <dbReference type="PROSITE" id="PS51186"/>
    </source>
</evidence>
<dbReference type="InterPro" id="IPR051531">
    <property type="entry name" value="N-acetyltransferase"/>
</dbReference>
<gene>
    <name evidence="2" type="ORF">F7731_11085</name>
</gene>
<reference evidence="2 3" key="1">
    <citation type="journal article" date="2016" name="Antonie Van Leeuwenhoek">
        <title>Bacillus depressus sp. nov., isolated from soil of a sunflower field.</title>
        <authorList>
            <person name="Wei X."/>
            <person name="Xin D."/>
            <person name="Xin Y."/>
            <person name="Zhang H."/>
            <person name="Wang T."/>
            <person name="Zhang J."/>
        </authorList>
    </citation>
    <scope>NUCLEOTIDE SEQUENCE [LARGE SCALE GENOMIC DNA]</scope>
    <source>
        <strain evidence="2 3">BZ1</strain>
    </source>
</reference>
<accession>A0A6L3V4J7</accession>
<dbReference type="Pfam" id="PF13302">
    <property type="entry name" value="Acetyltransf_3"/>
    <property type="match status" value="1"/>
</dbReference>
<dbReference type="Proteomes" id="UP000481030">
    <property type="component" value="Unassembled WGS sequence"/>
</dbReference>